<evidence type="ECO:0000313" key="2">
    <source>
        <dbReference type="EMBL" id="KAK3193028.1"/>
    </source>
</evidence>
<name>A0AAD9ZV56_9ROSI</name>
<dbReference type="EMBL" id="JANJYJ010000008">
    <property type="protein sequence ID" value="KAK3193028.1"/>
    <property type="molecule type" value="Genomic_DNA"/>
</dbReference>
<organism evidence="2 3">
    <name type="scientific">Dipteronia sinensis</name>
    <dbReference type="NCBI Taxonomy" id="43782"/>
    <lineage>
        <taxon>Eukaryota</taxon>
        <taxon>Viridiplantae</taxon>
        <taxon>Streptophyta</taxon>
        <taxon>Embryophyta</taxon>
        <taxon>Tracheophyta</taxon>
        <taxon>Spermatophyta</taxon>
        <taxon>Magnoliopsida</taxon>
        <taxon>eudicotyledons</taxon>
        <taxon>Gunneridae</taxon>
        <taxon>Pentapetalae</taxon>
        <taxon>rosids</taxon>
        <taxon>malvids</taxon>
        <taxon>Sapindales</taxon>
        <taxon>Sapindaceae</taxon>
        <taxon>Hippocastanoideae</taxon>
        <taxon>Acereae</taxon>
        <taxon>Dipteronia</taxon>
    </lineage>
</organism>
<dbReference type="Pfam" id="PF09331">
    <property type="entry name" value="DUF1985"/>
    <property type="match status" value="1"/>
</dbReference>
<evidence type="ECO:0000313" key="3">
    <source>
        <dbReference type="Proteomes" id="UP001281410"/>
    </source>
</evidence>
<dbReference type="AlphaFoldDB" id="A0AAD9ZV56"/>
<evidence type="ECO:0000259" key="1">
    <source>
        <dbReference type="Pfam" id="PF09331"/>
    </source>
</evidence>
<sequence length="159" mass="18160">MENLKVNDAALDGVIENGAEERDIYQQSCFGYFQRMQGGMAFSGGIIHRLLLRELQHDEPSDEMRFMLGPRSVWFSKVEFCLISGLKFGAIQDTVLYEDVQNGIHHKYFGGRATVTFAELEARIEQGQWQEQSDAVKLCLMYMLNCVSIRAEERNSVPI</sequence>
<keyword evidence="3" id="KW-1185">Reference proteome</keyword>
<dbReference type="PANTHER" id="PTHR48449">
    <property type="entry name" value="DUF1985 DOMAIN-CONTAINING PROTEIN"/>
    <property type="match status" value="1"/>
</dbReference>
<comment type="caution">
    <text evidence="2">The sequence shown here is derived from an EMBL/GenBank/DDBJ whole genome shotgun (WGS) entry which is preliminary data.</text>
</comment>
<protein>
    <recommendedName>
        <fullName evidence="1">DUF1985 domain-containing protein</fullName>
    </recommendedName>
</protein>
<proteinExistence type="predicted"/>
<feature type="domain" description="DUF1985" evidence="1">
    <location>
        <begin position="51"/>
        <end position="153"/>
    </location>
</feature>
<reference evidence="2" key="1">
    <citation type="journal article" date="2023" name="Plant J.">
        <title>Genome sequences and population genomics provide insights into the demographic history, inbreeding, and mutation load of two 'living fossil' tree species of Dipteronia.</title>
        <authorList>
            <person name="Feng Y."/>
            <person name="Comes H.P."/>
            <person name="Chen J."/>
            <person name="Zhu S."/>
            <person name="Lu R."/>
            <person name="Zhang X."/>
            <person name="Li P."/>
            <person name="Qiu J."/>
            <person name="Olsen K.M."/>
            <person name="Qiu Y."/>
        </authorList>
    </citation>
    <scope>NUCLEOTIDE SEQUENCE</scope>
    <source>
        <strain evidence="2">NBL</strain>
    </source>
</reference>
<dbReference type="InterPro" id="IPR015410">
    <property type="entry name" value="DUF1985"/>
</dbReference>
<dbReference type="PANTHER" id="PTHR48449:SF1">
    <property type="entry name" value="DUF1985 DOMAIN-CONTAINING PROTEIN"/>
    <property type="match status" value="1"/>
</dbReference>
<accession>A0AAD9ZV56</accession>
<gene>
    <name evidence="2" type="ORF">Dsin_024338</name>
</gene>
<dbReference type="Proteomes" id="UP001281410">
    <property type="component" value="Unassembled WGS sequence"/>
</dbReference>